<sequence>YSVVHAFEPNIIVTGGFEFLDWLVKNKTAHHTNYSKLLSLAELLGCDYFTKLKVDQKNNYRSHRIVDKMLEILARVTEEPILEDIKSSQPISLGIDEITDATSPFRTYRRTYQLCLLH</sequence>
<protein>
    <recommendedName>
        <fullName evidence="3">Transposase</fullName>
    </recommendedName>
</protein>
<evidence type="ECO:0008006" key="3">
    <source>
        <dbReference type="Google" id="ProtNLM"/>
    </source>
</evidence>
<evidence type="ECO:0000313" key="2">
    <source>
        <dbReference type="Proteomes" id="UP001444071"/>
    </source>
</evidence>
<evidence type="ECO:0000313" key="1">
    <source>
        <dbReference type="EMBL" id="MEQ2264271.1"/>
    </source>
</evidence>
<reference evidence="1 2" key="1">
    <citation type="submission" date="2021-06" db="EMBL/GenBank/DDBJ databases">
        <authorList>
            <person name="Palmer J.M."/>
        </authorList>
    </citation>
    <scope>NUCLEOTIDE SEQUENCE [LARGE SCALE GENOMIC DNA]</scope>
    <source>
        <strain evidence="1 2">XR_2019</strain>
        <tissue evidence="1">Muscle</tissue>
    </source>
</reference>
<keyword evidence="2" id="KW-1185">Reference proteome</keyword>
<comment type="caution">
    <text evidence="1">The sequence shown here is derived from an EMBL/GenBank/DDBJ whole genome shotgun (WGS) entry which is preliminary data.</text>
</comment>
<dbReference type="Proteomes" id="UP001444071">
    <property type="component" value="Unassembled WGS sequence"/>
</dbReference>
<name>A0ABV0W483_9TELE</name>
<organism evidence="1 2">
    <name type="scientific">Xenotaenia resolanae</name>
    <dbReference type="NCBI Taxonomy" id="208358"/>
    <lineage>
        <taxon>Eukaryota</taxon>
        <taxon>Metazoa</taxon>
        <taxon>Chordata</taxon>
        <taxon>Craniata</taxon>
        <taxon>Vertebrata</taxon>
        <taxon>Euteleostomi</taxon>
        <taxon>Actinopterygii</taxon>
        <taxon>Neopterygii</taxon>
        <taxon>Teleostei</taxon>
        <taxon>Neoteleostei</taxon>
        <taxon>Acanthomorphata</taxon>
        <taxon>Ovalentaria</taxon>
        <taxon>Atherinomorphae</taxon>
        <taxon>Cyprinodontiformes</taxon>
        <taxon>Goodeidae</taxon>
        <taxon>Xenotaenia</taxon>
    </lineage>
</organism>
<gene>
    <name evidence="1" type="ORF">XENORESO_017046</name>
</gene>
<feature type="non-terminal residue" evidence="1">
    <location>
        <position position="1"/>
    </location>
</feature>
<proteinExistence type="predicted"/>
<dbReference type="EMBL" id="JAHRIM010030085">
    <property type="protein sequence ID" value="MEQ2264271.1"/>
    <property type="molecule type" value="Genomic_DNA"/>
</dbReference>
<accession>A0ABV0W483</accession>